<protein>
    <submittedName>
        <fullName evidence="4">Efflux RND transporter periplasmic adaptor subunit</fullName>
    </submittedName>
</protein>
<dbReference type="EMBL" id="JABANE010000018">
    <property type="protein sequence ID" value="NME68076.1"/>
    <property type="molecule type" value="Genomic_DNA"/>
</dbReference>
<dbReference type="SUPFAM" id="SSF111369">
    <property type="entry name" value="HlyD-like secretion proteins"/>
    <property type="match status" value="1"/>
</dbReference>
<sequence>MKKNLTISISLLFLFSLLFSCSEEEQQKKEVIRPVKVITTTTADYLSNKTFSATTKETKESSLSFRVGGPLIRLNAEEGQDIKKGNLIAEIDPRDFKINVQAKKARFIQAKAEKTRYEGLLAKGSIPQNEYDQKLAAYLIAKSEYEDAENALKDTKLYAPFNAIVSKKLVENYQEVAAKQPIASLLDFSAIEVKFTIPESFIRYFDYVTSFKVKLNAYPDVVFDATLKEVGARSEGATGFPVFLYLTTTKDMIKNTPVGSGMACQVTVEMDQRNTSRGDVILLPIYSVLQKGADKSPSVMVFDPAKKVVNKREVRLGQLVDKDKIQILGGLKSGELVVEYGANLLQDGQKARVLDFNPTASK</sequence>
<dbReference type="GO" id="GO:1990281">
    <property type="term" value="C:efflux pump complex"/>
    <property type="evidence" value="ECO:0007669"/>
    <property type="project" value="TreeGrafter"/>
</dbReference>
<dbReference type="PANTHER" id="PTHR30469">
    <property type="entry name" value="MULTIDRUG RESISTANCE PROTEIN MDTA"/>
    <property type="match status" value="1"/>
</dbReference>
<dbReference type="NCBIfam" id="TIGR01730">
    <property type="entry name" value="RND_mfp"/>
    <property type="match status" value="1"/>
</dbReference>
<evidence type="ECO:0000259" key="3">
    <source>
        <dbReference type="Pfam" id="PF25917"/>
    </source>
</evidence>
<feature type="domain" description="Multidrug resistance protein MdtA-like barrel-sandwich hybrid" evidence="3">
    <location>
        <begin position="65"/>
        <end position="181"/>
    </location>
</feature>
<evidence type="ECO:0000313" key="5">
    <source>
        <dbReference type="Proteomes" id="UP000576082"/>
    </source>
</evidence>
<dbReference type="Gene3D" id="1.10.287.470">
    <property type="entry name" value="Helix hairpin bin"/>
    <property type="match status" value="1"/>
</dbReference>
<keyword evidence="5" id="KW-1185">Reference proteome</keyword>
<proteinExistence type="inferred from homology"/>
<dbReference type="InterPro" id="IPR058625">
    <property type="entry name" value="MdtA-like_BSH"/>
</dbReference>
<reference evidence="4 5" key="1">
    <citation type="submission" date="2020-04" db="EMBL/GenBank/DDBJ databases">
        <title>Flammeovirga sp. SR4, a novel species isolated from seawater.</title>
        <authorList>
            <person name="Wang X."/>
        </authorList>
    </citation>
    <scope>NUCLEOTIDE SEQUENCE [LARGE SCALE GENOMIC DNA]</scope>
    <source>
        <strain evidence="4 5">ATCC 23126</strain>
    </source>
</reference>
<dbReference type="Pfam" id="PF25917">
    <property type="entry name" value="BSH_RND"/>
    <property type="match status" value="1"/>
</dbReference>
<keyword evidence="2" id="KW-0732">Signal</keyword>
<evidence type="ECO:0000256" key="2">
    <source>
        <dbReference type="SAM" id="SignalP"/>
    </source>
</evidence>
<feature type="signal peptide" evidence="2">
    <location>
        <begin position="1"/>
        <end position="22"/>
    </location>
</feature>
<feature type="chain" id="PRO_5031257083" evidence="2">
    <location>
        <begin position="23"/>
        <end position="362"/>
    </location>
</feature>
<dbReference type="Proteomes" id="UP000576082">
    <property type="component" value="Unassembled WGS sequence"/>
</dbReference>
<comment type="similarity">
    <text evidence="1">Belongs to the membrane fusion protein (MFP) (TC 8.A.1) family.</text>
</comment>
<gene>
    <name evidence="4" type="ORF">HHU12_08900</name>
</gene>
<dbReference type="RefSeq" id="WP_169656388.1">
    <property type="nucleotide sequence ID" value="NZ_JABANE010000018.1"/>
</dbReference>
<dbReference type="PROSITE" id="PS51257">
    <property type="entry name" value="PROKAR_LIPOPROTEIN"/>
    <property type="match status" value="1"/>
</dbReference>
<dbReference type="InterPro" id="IPR006143">
    <property type="entry name" value="RND_pump_MFP"/>
</dbReference>
<comment type="caution">
    <text evidence="4">The sequence shown here is derived from an EMBL/GenBank/DDBJ whole genome shotgun (WGS) entry which is preliminary data.</text>
</comment>
<dbReference type="Gene3D" id="2.40.420.20">
    <property type="match status" value="1"/>
</dbReference>
<dbReference type="Gene3D" id="2.40.30.170">
    <property type="match status" value="1"/>
</dbReference>
<accession>A0A7X9P1Z5</accession>
<evidence type="ECO:0000256" key="1">
    <source>
        <dbReference type="ARBA" id="ARBA00009477"/>
    </source>
</evidence>
<dbReference type="PANTHER" id="PTHR30469:SF20">
    <property type="entry name" value="EFFLUX RND TRANSPORTER PERIPLASMIC ADAPTOR SUBUNIT"/>
    <property type="match status" value="1"/>
</dbReference>
<name>A0A7X9P1Z5_9BACT</name>
<evidence type="ECO:0000313" key="4">
    <source>
        <dbReference type="EMBL" id="NME68076.1"/>
    </source>
</evidence>
<dbReference type="Gene3D" id="2.40.50.100">
    <property type="match status" value="1"/>
</dbReference>
<organism evidence="4 5">
    <name type="scientific">Flammeovirga aprica JL-4</name>
    <dbReference type="NCBI Taxonomy" id="694437"/>
    <lineage>
        <taxon>Bacteria</taxon>
        <taxon>Pseudomonadati</taxon>
        <taxon>Bacteroidota</taxon>
        <taxon>Cytophagia</taxon>
        <taxon>Cytophagales</taxon>
        <taxon>Flammeovirgaceae</taxon>
        <taxon>Flammeovirga</taxon>
    </lineage>
</organism>
<dbReference type="AlphaFoldDB" id="A0A7X9P1Z5"/>
<dbReference type="GO" id="GO:0015562">
    <property type="term" value="F:efflux transmembrane transporter activity"/>
    <property type="evidence" value="ECO:0007669"/>
    <property type="project" value="TreeGrafter"/>
</dbReference>